<dbReference type="EMBL" id="JAHDYR010000062">
    <property type="protein sequence ID" value="KAG9391096.1"/>
    <property type="molecule type" value="Genomic_DNA"/>
</dbReference>
<accession>A0A8J6AQ77</accession>
<protein>
    <submittedName>
        <fullName evidence="2">Uncharacterized protein</fullName>
    </submittedName>
</protein>
<comment type="caution">
    <text evidence="2">The sequence shown here is derived from an EMBL/GenBank/DDBJ whole genome shotgun (WGS) entry which is preliminary data.</text>
</comment>
<keyword evidence="1" id="KW-0472">Membrane</keyword>
<organism evidence="2 3">
    <name type="scientific">Carpediemonas membranifera</name>
    <dbReference type="NCBI Taxonomy" id="201153"/>
    <lineage>
        <taxon>Eukaryota</taxon>
        <taxon>Metamonada</taxon>
        <taxon>Carpediemonas-like organisms</taxon>
        <taxon>Carpediemonas</taxon>
    </lineage>
</organism>
<feature type="transmembrane region" description="Helical" evidence="1">
    <location>
        <begin position="134"/>
        <end position="160"/>
    </location>
</feature>
<name>A0A8J6AQ77_9EUKA</name>
<proteinExistence type="predicted"/>
<feature type="transmembrane region" description="Helical" evidence="1">
    <location>
        <begin position="96"/>
        <end position="122"/>
    </location>
</feature>
<feature type="transmembrane region" description="Helical" evidence="1">
    <location>
        <begin position="63"/>
        <end position="84"/>
    </location>
</feature>
<keyword evidence="1" id="KW-0812">Transmembrane</keyword>
<evidence type="ECO:0000256" key="1">
    <source>
        <dbReference type="SAM" id="Phobius"/>
    </source>
</evidence>
<evidence type="ECO:0000313" key="2">
    <source>
        <dbReference type="EMBL" id="KAG9391096.1"/>
    </source>
</evidence>
<evidence type="ECO:0000313" key="3">
    <source>
        <dbReference type="Proteomes" id="UP000717585"/>
    </source>
</evidence>
<reference evidence="2" key="1">
    <citation type="submission" date="2021-05" db="EMBL/GenBank/DDBJ databases">
        <title>A free-living protist that lacks canonical eukaryotic 1 DNA replication and segregation systems.</title>
        <authorList>
            <person name="Salas-Leiva D.E."/>
            <person name="Tromer E.C."/>
            <person name="Curtis B.A."/>
            <person name="Jerlstrom-Hultqvist J."/>
            <person name="Kolisko M."/>
            <person name="Yi Z."/>
            <person name="Salas-Leiva J.S."/>
            <person name="Gallot-Lavallee L."/>
            <person name="Kops G.J.P.L."/>
            <person name="Archibald J.M."/>
            <person name="Simpson A.G.B."/>
            <person name="Roger A.J."/>
        </authorList>
    </citation>
    <scope>NUCLEOTIDE SEQUENCE</scope>
    <source>
        <strain evidence="2">BICM</strain>
    </source>
</reference>
<feature type="transmembrane region" description="Helical" evidence="1">
    <location>
        <begin position="189"/>
        <end position="210"/>
    </location>
</feature>
<sequence>MTPFCTLCCICIVIYYPAWTLSAKAARRKTYIFLARVTAAKSLQQGALLSRQRFLVTPLWEHTIVWTVSTLLAFIRTATVLVVGDTSPIIAQSFDVIRNVIVLIIVIVQWEIFLYVVSRLFAASRGKRKRQTNYSFLVASFVLPFTVYVLVMFISLSFYLGAMLSHGVSDREVNLAYEVLFALSQTTYVIGKAVISLQMSFITISHAILLTRSRLRAVREAVKVHRVVMVNPLTQVVA</sequence>
<keyword evidence="3" id="KW-1185">Reference proteome</keyword>
<dbReference type="AlphaFoldDB" id="A0A8J6AQ77"/>
<dbReference type="Proteomes" id="UP000717585">
    <property type="component" value="Unassembled WGS sequence"/>
</dbReference>
<keyword evidence="1" id="KW-1133">Transmembrane helix</keyword>
<gene>
    <name evidence="2" type="ORF">J8273_7370</name>
</gene>